<dbReference type="Gene3D" id="1.10.472.80">
    <property type="entry name" value="Ypt/Rab-GAP domain of gyp1p, domain 3"/>
    <property type="match status" value="1"/>
</dbReference>
<evidence type="ECO:0000313" key="3">
    <source>
        <dbReference type="EMBL" id="TKA69001.1"/>
    </source>
</evidence>
<evidence type="ECO:0000259" key="2">
    <source>
        <dbReference type="PROSITE" id="PS50086"/>
    </source>
</evidence>
<gene>
    <name evidence="3" type="ORF">B0A49_07819</name>
</gene>
<feature type="compositionally biased region" description="Polar residues" evidence="1">
    <location>
        <begin position="467"/>
        <end position="504"/>
    </location>
</feature>
<dbReference type="InterPro" id="IPR050302">
    <property type="entry name" value="Rab_GAP_TBC_domain"/>
</dbReference>
<evidence type="ECO:0000313" key="4">
    <source>
        <dbReference type="Proteomes" id="UP000308768"/>
    </source>
</evidence>
<dbReference type="InterPro" id="IPR000195">
    <property type="entry name" value="Rab-GAP-TBC_dom"/>
</dbReference>
<dbReference type="FunFam" id="1.10.8.270:FF:000026">
    <property type="entry name" value="TBC (Tre-2/Bub2/Cdc16) domain family"/>
    <property type="match status" value="1"/>
</dbReference>
<feature type="domain" description="Rab-GAP TBC" evidence="2">
    <location>
        <begin position="598"/>
        <end position="786"/>
    </location>
</feature>
<dbReference type="PANTHER" id="PTHR47219:SF20">
    <property type="entry name" value="TBC1 DOMAIN FAMILY MEMBER 2B"/>
    <property type="match status" value="1"/>
</dbReference>
<feature type="compositionally biased region" description="Polar residues" evidence="1">
    <location>
        <begin position="407"/>
        <end position="416"/>
    </location>
</feature>
<feature type="region of interest" description="Disordered" evidence="1">
    <location>
        <begin position="893"/>
        <end position="938"/>
    </location>
</feature>
<reference evidence="3 4" key="1">
    <citation type="submission" date="2017-03" db="EMBL/GenBank/DDBJ databases">
        <title>Genomes of endolithic fungi from Antarctica.</title>
        <authorList>
            <person name="Coleine C."/>
            <person name="Masonjones S."/>
            <person name="Stajich J.E."/>
        </authorList>
    </citation>
    <scope>NUCLEOTIDE SEQUENCE [LARGE SCALE GENOMIC DNA]</scope>
    <source>
        <strain evidence="3 4">CCFEE 5187</strain>
    </source>
</reference>
<protein>
    <recommendedName>
        <fullName evidence="2">Rab-GAP TBC domain-containing protein</fullName>
    </recommendedName>
</protein>
<feature type="compositionally biased region" description="Polar residues" evidence="1">
    <location>
        <begin position="283"/>
        <end position="297"/>
    </location>
</feature>
<name>A0A4U0WZX1_9PEZI</name>
<feature type="compositionally biased region" description="Polar residues" evidence="1">
    <location>
        <begin position="194"/>
        <end position="207"/>
    </location>
</feature>
<dbReference type="Proteomes" id="UP000308768">
    <property type="component" value="Unassembled WGS sequence"/>
</dbReference>
<dbReference type="Gene3D" id="1.10.8.270">
    <property type="entry name" value="putative rabgap domain of human tbc1 domain family member 14 like domains"/>
    <property type="match status" value="1"/>
</dbReference>
<dbReference type="GO" id="GO:0031267">
    <property type="term" value="F:small GTPase binding"/>
    <property type="evidence" value="ECO:0007669"/>
    <property type="project" value="TreeGrafter"/>
</dbReference>
<dbReference type="SMART" id="SM00164">
    <property type="entry name" value="TBC"/>
    <property type="match status" value="1"/>
</dbReference>
<dbReference type="EMBL" id="NAJN01000765">
    <property type="protein sequence ID" value="TKA69001.1"/>
    <property type="molecule type" value="Genomic_DNA"/>
</dbReference>
<feature type="region of interest" description="Disordered" evidence="1">
    <location>
        <begin position="450"/>
        <end position="507"/>
    </location>
</feature>
<dbReference type="InterPro" id="IPR035969">
    <property type="entry name" value="Rab-GAP_TBC_sf"/>
</dbReference>
<feature type="compositionally biased region" description="Polar residues" evidence="1">
    <location>
        <begin position="895"/>
        <end position="907"/>
    </location>
</feature>
<comment type="caution">
    <text evidence="3">The sequence shown here is derived from an EMBL/GenBank/DDBJ whole genome shotgun (WGS) entry which is preliminary data.</text>
</comment>
<evidence type="ECO:0000256" key="1">
    <source>
        <dbReference type="SAM" id="MobiDB-lite"/>
    </source>
</evidence>
<sequence>MTALQRKAEERERALKKLLKECEVSNLDIENRLREVDEPRAGHDKHGSYGKERALRKRDGSGPTDIHPSDSMHDRMSLALTEELGSGFEENGVSTEGFHGVYDQEATVRGKFAPSMRNEDGWKGYFGIGTSQKSSRASSIASYNEDEAEGYLRTQGAQPKRKGLNNELFKPPVPSHRAVSTTTNANESLRRIRSNGQEQPDPQSRKASGTIAGWATKLIAGSTQTKTEEVNGTSRGRSATTGAGFSKFGGPSYVASTTSRSSTQHERSTSVAGPKAKPARSSLGPNGTLKNVSSEVTRSMKATSVMVVTSPNEALNRNLSNIGPVEMDTILPEETRPPTLNPYFQVGRGSDFLTDRFGFIYDQRRRKRQSEAAVAALHKKHARNSTVETIGNARSVLNPTHTEESELTVSEPTSPLQRLEVPTSIEELQSQPAARWTDFLKLATFPTELLSHTPSAGPITTVEGGDSDTSPEPSASQIPSSNAEIAQPSTSGASTPIGSDNANQPDPVKSLLEQMTELHDCLQRIKEPKWNDFFRKVRTERKREGEATTHTDGRLSKHAVMPEASLADGELIGVAGLGNKGKIGRNKWKEFKQLVLGGIPVAYRPKVWAECSGAATLRIPGYYEDLVNSDTNDDPVIAQQIQMDITRTLTDNIYFRKGVGVSRLNEVLVAYSRRNPEVGYCQGMNLITAYLLLTMPTAEDAFWILTTMIENILPINYYDHSLLTSRADQVVLRQYVAEILPKLSAHLDDLSIELEALTFQWFLSVFTDCLSAEALFRVWDVVLCVNDGSTFLFQVALALLKLNEGNLIKEDTAAGVYHYINHSMTNHAISIDGLIQASEALRKVVKRPDVEERRRQAVEAERQIIKAREEVRSGKKPVKHVDGLDGIAESVVAQKENTPPLSSTPSRPISPDEVGLDEFGDMEVRTPMPIDEEALWRA</sequence>
<feature type="region of interest" description="Disordered" evidence="1">
    <location>
        <begin position="34"/>
        <end position="73"/>
    </location>
</feature>
<dbReference type="OrthoDB" id="294251at2759"/>
<feature type="region of interest" description="Disordered" evidence="1">
    <location>
        <begin position="395"/>
        <end position="418"/>
    </location>
</feature>
<dbReference type="FunFam" id="1.10.472.80:FF:000046">
    <property type="entry name" value="TBC domain-containing protein"/>
    <property type="match status" value="1"/>
</dbReference>
<organism evidence="3 4">
    <name type="scientific">Cryomyces minteri</name>
    <dbReference type="NCBI Taxonomy" id="331657"/>
    <lineage>
        <taxon>Eukaryota</taxon>
        <taxon>Fungi</taxon>
        <taxon>Dikarya</taxon>
        <taxon>Ascomycota</taxon>
        <taxon>Pezizomycotina</taxon>
        <taxon>Dothideomycetes</taxon>
        <taxon>Dothideomycetes incertae sedis</taxon>
        <taxon>Cryomyces</taxon>
    </lineage>
</organism>
<feature type="compositionally biased region" description="Basic and acidic residues" evidence="1">
    <location>
        <begin position="34"/>
        <end position="60"/>
    </location>
</feature>
<dbReference type="Pfam" id="PF00566">
    <property type="entry name" value="RabGAP-TBC"/>
    <property type="match status" value="1"/>
</dbReference>
<feature type="region of interest" description="Disordered" evidence="1">
    <location>
        <begin position="154"/>
        <end position="297"/>
    </location>
</feature>
<dbReference type="STRING" id="331657.A0A4U0WZX1"/>
<feature type="compositionally biased region" description="Polar residues" evidence="1">
    <location>
        <begin position="221"/>
        <end position="243"/>
    </location>
</feature>
<keyword evidence="4" id="KW-1185">Reference proteome</keyword>
<accession>A0A4U0WZX1</accession>
<dbReference type="PROSITE" id="PS50086">
    <property type="entry name" value="TBC_RABGAP"/>
    <property type="match status" value="1"/>
</dbReference>
<dbReference type="GO" id="GO:0005096">
    <property type="term" value="F:GTPase activator activity"/>
    <property type="evidence" value="ECO:0007669"/>
    <property type="project" value="TreeGrafter"/>
</dbReference>
<feature type="compositionally biased region" description="Polar residues" evidence="1">
    <location>
        <begin position="178"/>
        <end position="187"/>
    </location>
</feature>
<dbReference type="AlphaFoldDB" id="A0A4U0WZX1"/>
<dbReference type="PANTHER" id="PTHR47219">
    <property type="entry name" value="RAB GTPASE-ACTIVATING PROTEIN 1-LIKE"/>
    <property type="match status" value="1"/>
</dbReference>
<proteinExistence type="predicted"/>
<dbReference type="SUPFAM" id="SSF47923">
    <property type="entry name" value="Ypt/Rab-GAP domain of gyp1p"/>
    <property type="match status" value="2"/>
</dbReference>